<gene>
    <name evidence="1" type="ordered locus">Selsp_0938</name>
    <name evidence="2" type="ORF">SELSPUOL_00280</name>
</gene>
<dbReference type="KEGG" id="ssg:Selsp_0938"/>
<dbReference type="InterPro" id="IPR016621">
    <property type="entry name" value="UCP014543"/>
</dbReference>
<dbReference type="HOGENOM" id="CLU_135494_0_0_9"/>
<dbReference type="Proteomes" id="UP000011124">
    <property type="component" value="Chromosome"/>
</dbReference>
<name>C9LS58_SELS3</name>
<proteinExistence type="predicted"/>
<reference evidence="1 4" key="2">
    <citation type="submission" date="2011-04" db="EMBL/GenBank/DDBJ databases">
        <title>The complete genome of Selenomonas sputigena DSM 20758.</title>
        <authorList>
            <consortium name="US DOE Joint Genome Institute (JGI-PGF)"/>
            <person name="Lucas S."/>
            <person name="Copeland A."/>
            <person name="Lapidus A."/>
            <person name="Bruce D."/>
            <person name="Goodwin L."/>
            <person name="Pitluck S."/>
            <person name="Peters L."/>
            <person name="Kyrpides N."/>
            <person name="Mavromatis K."/>
            <person name="Ivanova N."/>
            <person name="Ovchinnikova G."/>
            <person name="Teshima H."/>
            <person name="Detter J.C."/>
            <person name="Tapia R."/>
            <person name="Han C."/>
            <person name="Land M."/>
            <person name="Hauser L."/>
            <person name="Markowitz V."/>
            <person name="Cheng J.-F."/>
            <person name="Hugenholtz P."/>
            <person name="Woyke T."/>
            <person name="Wu D."/>
            <person name="Gronow S."/>
            <person name="Wellnitz S."/>
            <person name="Schneider S."/>
            <person name="Klenk H.-P."/>
            <person name="Eisen J.A."/>
        </authorList>
    </citation>
    <scope>NUCLEOTIDE SEQUENCE [LARGE SCALE GENOMIC DNA]</scope>
    <source>
        <strain evidence="1">ATCC 35185</strain>
        <strain evidence="4">ATCC 35185 / DSM 20758 / VPI D19B-28</strain>
    </source>
</reference>
<sequence>MKKQEESVLLYQFSDEAALAIQEVLRKLRIQASVLEPGAWHQRIGFLFALKGFKPGTSEEEAFDFPYEAVVFHNIKGKRLDQVLQALKDAGIAHIKFKAVTTPFNLHWTLARLCRTMHKEHAYMMERDKNSE</sequence>
<dbReference type="Proteomes" id="UP000003505">
    <property type="component" value="Unassembled WGS sequence"/>
</dbReference>
<evidence type="ECO:0000313" key="3">
    <source>
        <dbReference type="Proteomes" id="UP000003505"/>
    </source>
</evidence>
<dbReference type="EMBL" id="ACKP02000007">
    <property type="protein sequence ID" value="EEX78337.1"/>
    <property type="molecule type" value="Genomic_DNA"/>
</dbReference>
<keyword evidence="4" id="KW-1185">Reference proteome</keyword>
<reference evidence="2 3" key="1">
    <citation type="submission" date="2009-09" db="EMBL/GenBank/DDBJ databases">
        <authorList>
            <person name="Weinstock G."/>
            <person name="Sodergren E."/>
            <person name="Clifton S."/>
            <person name="Fulton L."/>
            <person name="Fulton B."/>
            <person name="Courtney L."/>
            <person name="Fronick C."/>
            <person name="Harrison M."/>
            <person name="Strong C."/>
            <person name="Farmer C."/>
            <person name="Delahaunty K."/>
            <person name="Markovic C."/>
            <person name="Hall O."/>
            <person name="Minx P."/>
            <person name="Tomlinson C."/>
            <person name="Mitreva M."/>
            <person name="Nelson J."/>
            <person name="Hou S."/>
            <person name="Wollam A."/>
            <person name="Pepin K.H."/>
            <person name="Johnson M."/>
            <person name="Bhonagiri V."/>
            <person name="Nash W.E."/>
            <person name="Warren W."/>
            <person name="Chinwalla A."/>
            <person name="Mardis E.R."/>
            <person name="Wilson R.K."/>
        </authorList>
    </citation>
    <scope>NUCLEOTIDE SEQUENCE [LARGE SCALE GENOMIC DNA]</scope>
    <source>
        <strain evidence="2">ATCC 35185</strain>
        <strain evidence="3">ATCC 35185 / DSM 20758 / VPI D19B-28</strain>
    </source>
</reference>
<dbReference type="AlphaFoldDB" id="C9LS58"/>
<accession>C9LS58</accession>
<dbReference type="OrthoDB" id="1049518at2"/>
<evidence type="ECO:0008006" key="5">
    <source>
        <dbReference type="Google" id="ProtNLM"/>
    </source>
</evidence>
<dbReference type="eggNOG" id="ENOG5033FK0">
    <property type="taxonomic scope" value="Bacteria"/>
</dbReference>
<evidence type="ECO:0000313" key="4">
    <source>
        <dbReference type="Proteomes" id="UP000011124"/>
    </source>
</evidence>
<protein>
    <recommendedName>
        <fullName evidence="5">DUF3783 domain-containing protein</fullName>
    </recommendedName>
</protein>
<evidence type="ECO:0000313" key="2">
    <source>
        <dbReference type="EMBL" id="EEX78337.1"/>
    </source>
</evidence>
<dbReference type="RefSeq" id="WP_006190979.1">
    <property type="nucleotide sequence ID" value="NC_015437.1"/>
</dbReference>
<dbReference type="Pfam" id="PF12646">
    <property type="entry name" value="DUF3783"/>
    <property type="match status" value="1"/>
</dbReference>
<evidence type="ECO:0000313" key="1">
    <source>
        <dbReference type="EMBL" id="AEB99902.1"/>
    </source>
</evidence>
<dbReference type="STRING" id="546271.Selsp_0938"/>
<organism evidence="2 3">
    <name type="scientific">Selenomonas sputigena (strain ATCC 35185 / DSM 20758 / CCUG 44933 / VPI D19B-28)</name>
    <dbReference type="NCBI Taxonomy" id="546271"/>
    <lineage>
        <taxon>Bacteria</taxon>
        <taxon>Bacillati</taxon>
        <taxon>Bacillota</taxon>
        <taxon>Negativicutes</taxon>
        <taxon>Selenomonadales</taxon>
        <taxon>Selenomonadaceae</taxon>
        <taxon>Selenomonas</taxon>
    </lineage>
</organism>
<dbReference type="EMBL" id="CP002637">
    <property type="protein sequence ID" value="AEB99902.1"/>
    <property type="molecule type" value="Genomic_DNA"/>
</dbReference>